<dbReference type="PANTHER" id="PTHR12110">
    <property type="entry name" value="HYDROXYPYRUVATE ISOMERASE"/>
    <property type="match status" value="1"/>
</dbReference>
<evidence type="ECO:0000313" key="4">
    <source>
        <dbReference type="Proteomes" id="UP000198751"/>
    </source>
</evidence>
<keyword evidence="3" id="KW-0413">Isomerase</keyword>
<dbReference type="Pfam" id="PF01261">
    <property type="entry name" value="AP_endonuc_2"/>
    <property type="match status" value="1"/>
</dbReference>
<dbReference type="SUPFAM" id="SSF51658">
    <property type="entry name" value="Xylose isomerase-like"/>
    <property type="match status" value="1"/>
</dbReference>
<dbReference type="AlphaFoldDB" id="A0A1H1YNM1"/>
<dbReference type="EMBL" id="LT629779">
    <property type="protein sequence ID" value="SDT22696.1"/>
    <property type="molecule type" value="Genomic_DNA"/>
</dbReference>
<evidence type="ECO:0000313" key="3">
    <source>
        <dbReference type="EMBL" id="SDT22696.1"/>
    </source>
</evidence>
<dbReference type="InterPro" id="IPR013022">
    <property type="entry name" value="Xyl_isomerase-like_TIM-brl"/>
</dbReference>
<sequence>MTLSPGMCSVTLRARDVDAVVRAAAASGLTGIEWGSDVHVDDIDAAAKARKATRAAGLRVMSLGSYYRAGSFANFEDVLSLAGGLGAPRIRIWAGDMGSAGATAAQWDAVVDDTRRIAGLAETRGQTLAFEYHGSTLADTPGSTLELLRRVDRPNVGTYWQPAVGLTDEQALESLHQVIGHLVGVHAFSWWPSTERLPLAARKGLWEAVTDVLNANGKNVDIMLEFVADDAPENVLTDSLCLKETMRTSGRVSRLSENAPTLDARP</sequence>
<organism evidence="3 4">
    <name type="scientific">Pseudarthrobacter equi</name>
    <dbReference type="NCBI Taxonomy" id="728066"/>
    <lineage>
        <taxon>Bacteria</taxon>
        <taxon>Bacillati</taxon>
        <taxon>Actinomycetota</taxon>
        <taxon>Actinomycetes</taxon>
        <taxon>Micrococcales</taxon>
        <taxon>Micrococcaceae</taxon>
        <taxon>Pseudarthrobacter</taxon>
    </lineage>
</organism>
<dbReference type="Proteomes" id="UP000198751">
    <property type="component" value="Chromosome I"/>
</dbReference>
<name>A0A1H1YNM1_9MICC</name>
<dbReference type="InterPro" id="IPR050312">
    <property type="entry name" value="IolE/XylAMocC-like"/>
</dbReference>
<evidence type="ECO:0000259" key="2">
    <source>
        <dbReference type="Pfam" id="PF01261"/>
    </source>
</evidence>
<protein>
    <submittedName>
        <fullName evidence="3">Sugar phosphate isomerase/epimerase</fullName>
    </submittedName>
</protein>
<dbReference type="RefSeq" id="WP_091719748.1">
    <property type="nucleotide sequence ID" value="NZ_LT629779.1"/>
</dbReference>
<dbReference type="GO" id="GO:0016853">
    <property type="term" value="F:isomerase activity"/>
    <property type="evidence" value="ECO:0007669"/>
    <property type="project" value="UniProtKB-KW"/>
</dbReference>
<keyword evidence="4" id="KW-1185">Reference proteome</keyword>
<dbReference type="PANTHER" id="PTHR12110:SF41">
    <property type="entry name" value="INOSOSE DEHYDRATASE"/>
    <property type="match status" value="1"/>
</dbReference>
<dbReference type="Gene3D" id="3.20.20.150">
    <property type="entry name" value="Divalent-metal-dependent TIM barrel enzymes"/>
    <property type="match status" value="1"/>
</dbReference>
<feature type="domain" description="Xylose isomerase-like TIM barrel" evidence="2">
    <location>
        <begin position="21"/>
        <end position="237"/>
    </location>
</feature>
<keyword evidence="1" id="KW-0119">Carbohydrate metabolism</keyword>
<proteinExistence type="predicted"/>
<dbReference type="InterPro" id="IPR036237">
    <property type="entry name" value="Xyl_isomerase-like_sf"/>
</dbReference>
<accession>A0A1H1YNM1</accession>
<reference evidence="4" key="1">
    <citation type="submission" date="2016-10" db="EMBL/GenBank/DDBJ databases">
        <authorList>
            <person name="Varghese N."/>
            <person name="Submissions S."/>
        </authorList>
    </citation>
    <scope>NUCLEOTIDE SEQUENCE [LARGE SCALE GENOMIC DNA]</scope>
    <source>
        <strain evidence="4">IMMIB L-1606</strain>
    </source>
</reference>
<dbReference type="OrthoDB" id="9815124at2"/>
<gene>
    <name evidence="3" type="ORF">SAMN04489743_2081</name>
</gene>
<evidence type="ECO:0000256" key="1">
    <source>
        <dbReference type="ARBA" id="ARBA00023277"/>
    </source>
</evidence>